<name>A0A1J1HMU0_9DIPT</name>
<reference evidence="1 2" key="1">
    <citation type="submission" date="2015-04" db="EMBL/GenBank/DDBJ databases">
        <authorList>
            <person name="Syromyatnikov M.Y."/>
            <person name="Popov V.N."/>
        </authorList>
    </citation>
    <scope>NUCLEOTIDE SEQUENCE [LARGE SCALE GENOMIC DNA]</scope>
</reference>
<evidence type="ECO:0000313" key="1">
    <source>
        <dbReference type="EMBL" id="CRK87782.1"/>
    </source>
</evidence>
<gene>
    <name evidence="1" type="ORF">CLUMA_CG001565</name>
</gene>
<dbReference type="Proteomes" id="UP000183832">
    <property type="component" value="Unassembled WGS sequence"/>
</dbReference>
<dbReference type="AlphaFoldDB" id="A0A1J1HMU0"/>
<accession>A0A1J1HMU0</accession>
<dbReference type="EMBL" id="CVRI01000005">
    <property type="protein sequence ID" value="CRK87782.1"/>
    <property type="molecule type" value="Genomic_DNA"/>
</dbReference>
<protein>
    <submittedName>
        <fullName evidence="1">CLUMA_CG001565, isoform A</fullName>
    </submittedName>
</protein>
<proteinExistence type="predicted"/>
<evidence type="ECO:0000313" key="2">
    <source>
        <dbReference type="Proteomes" id="UP000183832"/>
    </source>
</evidence>
<sequence>MTLPCCQLSDWYLQRSTQGSRNENVNEFKMVNTWEYILYSRQVKLRWLEPCNDHDSRVCQTNQ</sequence>
<organism evidence="1 2">
    <name type="scientific">Clunio marinus</name>
    <dbReference type="NCBI Taxonomy" id="568069"/>
    <lineage>
        <taxon>Eukaryota</taxon>
        <taxon>Metazoa</taxon>
        <taxon>Ecdysozoa</taxon>
        <taxon>Arthropoda</taxon>
        <taxon>Hexapoda</taxon>
        <taxon>Insecta</taxon>
        <taxon>Pterygota</taxon>
        <taxon>Neoptera</taxon>
        <taxon>Endopterygota</taxon>
        <taxon>Diptera</taxon>
        <taxon>Nematocera</taxon>
        <taxon>Chironomoidea</taxon>
        <taxon>Chironomidae</taxon>
        <taxon>Clunio</taxon>
    </lineage>
</organism>
<keyword evidence="2" id="KW-1185">Reference proteome</keyword>